<reference evidence="3" key="1">
    <citation type="journal article" date="2021" name="PeerJ">
        <title>Extensive microbial diversity within the chicken gut microbiome revealed by metagenomics and culture.</title>
        <authorList>
            <person name="Gilroy R."/>
            <person name="Ravi A."/>
            <person name="Getino M."/>
            <person name="Pursley I."/>
            <person name="Horton D.L."/>
            <person name="Alikhan N.F."/>
            <person name="Baker D."/>
            <person name="Gharbi K."/>
            <person name="Hall N."/>
            <person name="Watson M."/>
            <person name="Adriaenssens E.M."/>
            <person name="Foster-Nyarko E."/>
            <person name="Jarju S."/>
            <person name="Secka A."/>
            <person name="Antonio M."/>
            <person name="Oren A."/>
            <person name="Chaudhuri R.R."/>
            <person name="La Ragione R."/>
            <person name="Hildebrand F."/>
            <person name="Pallen M.J."/>
        </authorList>
    </citation>
    <scope>NUCLEOTIDE SEQUENCE</scope>
    <source>
        <strain evidence="3">ChiSxjej1B13-11774</strain>
    </source>
</reference>
<evidence type="ECO:0000313" key="3">
    <source>
        <dbReference type="EMBL" id="HIZ41562.1"/>
    </source>
</evidence>
<dbReference type="Pfam" id="PF01368">
    <property type="entry name" value="DHH"/>
    <property type="match status" value="1"/>
</dbReference>
<dbReference type="GO" id="GO:0003676">
    <property type="term" value="F:nucleic acid binding"/>
    <property type="evidence" value="ECO:0007669"/>
    <property type="project" value="InterPro"/>
</dbReference>
<evidence type="ECO:0000259" key="1">
    <source>
        <dbReference type="Pfam" id="PF01368"/>
    </source>
</evidence>
<dbReference type="SUPFAM" id="SSF64182">
    <property type="entry name" value="DHH phosphoesterases"/>
    <property type="match status" value="1"/>
</dbReference>
<name>A0A9D2EQ25_9FIRM</name>
<dbReference type="InterPro" id="IPR001667">
    <property type="entry name" value="DDH_dom"/>
</dbReference>
<evidence type="ECO:0000313" key="4">
    <source>
        <dbReference type="Proteomes" id="UP000824048"/>
    </source>
</evidence>
<dbReference type="InterPro" id="IPR051319">
    <property type="entry name" value="Oligoribo/pAp-PDE_c-di-AMP_PDE"/>
</dbReference>
<evidence type="ECO:0000259" key="2">
    <source>
        <dbReference type="Pfam" id="PF02272"/>
    </source>
</evidence>
<feature type="domain" description="DDH" evidence="1">
    <location>
        <begin position="20"/>
        <end position="156"/>
    </location>
</feature>
<dbReference type="Gene3D" id="3.10.310.30">
    <property type="match status" value="1"/>
</dbReference>
<comment type="caution">
    <text evidence="3">The sequence shown here is derived from an EMBL/GenBank/DDBJ whole genome shotgun (WGS) entry which is preliminary data.</text>
</comment>
<dbReference type="Proteomes" id="UP000824048">
    <property type="component" value="Unassembled WGS sequence"/>
</dbReference>
<organism evidence="3 4">
    <name type="scientific">Candidatus Gemmiger excrementigallinarum</name>
    <dbReference type="NCBI Taxonomy" id="2838609"/>
    <lineage>
        <taxon>Bacteria</taxon>
        <taxon>Bacillati</taxon>
        <taxon>Bacillota</taxon>
        <taxon>Clostridia</taxon>
        <taxon>Eubacteriales</taxon>
        <taxon>Gemmiger</taxon>
    </lineage>
</organism>
<feature type="domain" description="DHHA1" evidence="2">
    <location>
        <begin position="234"/>
        <end position="316"/>
    </location>
</feature>
<dbReference type="Gene3D" id="3.90.1640.10">
    <property type="entry name" value="inorganic pyrophosphatase (n-terminal core)"/>
    <property type="match status" value="1"/>
</dbReference>
<dbReference type="EMBL" id="DXBP01000023">
    <property type="protein sequence ID" value="HIZ41562.1"/>
    <property type="molecule type" value="Genomic_DNA"/>
</dbReference>
<sequence>MTQSVDHETVVSRLLSADEILILCHKNPDGDTIGSGAALCLALQRLGKTAAVLCSDPIPAMYAFLPITVFDGSYTPRFVVAVDVAGIQLFGDRNNMPQYAAHVDLCIDHHGSNNGYAYETMLDDNAAATAELLTALIPELGVEITPDIAACLYTGIATDTGCFRFTNTTAATHRAAAALIEAGADVENLNERLFECRSHARMAAERMALESLEFYFDNRCALICLTWDQIQAAGVAGAELEDLTSLPRSIEGVEVGLTLRQQKDGSYKISVRTGHDTNACNIARRLGGGGHPRAAGCEISGNLDNAKNAILDEVKKELDRSDSLHAAETES</sequence>
<reference evidence="3" key="2">
    <citation type="submission" date="2021-04" db="EMBL/GenBank/DDBJ databases">
        <authorList>
            <person name="Gilroy R."/>
        </authorList>
    </citation>
    <scope>NUCLEOTIDE SEQUENCE</scope>
    <source>
        <strain evidence="3">ChiSxjej1B13-11774</strain>
    </source>
</reference>
<accession>A0A9D2EQ25</accession>
<dbReference type="InterPro" id="IPR003156">
    <property type="entry name" value="DHHA1_dom"/>
</dbReference>
<dbReference type="PANTHER" id="PTHR47618:SF1">
    <property type="entry name" value="BIFUNCTIONAL OLIGORIBONUCLEASE AND PAP PHOSPHATASE NRNA"/>
    <property type="match status" value="1"/>
</dbReference>
<dbReference type="PANTHER" id="PTHR47618">
    <property type="entry name" value="BIFUNCTIONAL OLIGORIBONUCLEASE AND PAP PHOSPHATASE NRNA"/>
    <property type="match status" value="1"/>
</dbReference>
<protein>
    <submittedName>
        <fullName evidence="3">DHH family phosphoesterase</fullName>
    </submittedName>
</protein>
<gene>
    <name evidence="3" type="ORF">H9811_03250</name>
</gene>
<dbReference type="InterPro" id="IPR038763">
    <property type="entry name" value="DHH_sf"/>
</dbReference>
<proteinExistence type="predicted"/>
<dbReference type="Pfam" id="PF02272">
    <property type="entry name" value="DHHA1"/>
    <property type="match status" value="1"/>
</dbReference>
<dbReference type="AlphaFoldDB" id="A0A9D2EQ25"/>